<keyword evidence="3" id="KW-0812">Transmembrane</keyword>
<evidence type="ECO:0000256" key="1">
    <source>
        <dbReference type="ARBA" id="ARBA00022448"/>
    </source>
</evidence>
<reference evidence="4 5" key="1">
    <citation type="submission" date="2017-11" db="EMBL/GenBank/DDBJ databases">
        <title>De-novo sequencing of pomegranate (Punica granatum L.) genome.</title>
        <authorList>
            <person name="Akparov Z."/>
            <person name="Amiraslanov A."/>
            <person name="Hajiyeva S."/>
            <person name="Abbasov M."/>
            <person name="Kaur K."/>
            <person name="Hamwieh A."/>
            <person name="Solovyev V."/>
            <person name="Salamov A."/>
            <person name="Braich B."/>
            <person name="Kosarev P."/>
            <person name="Mahmoud A."/>
            <person name="Hajiyev E."/>
            <person name="Babayeva S."/>
            <person name="Izzatullayeva V."/>
            <person name="Mammadov A."/>
            <person name="Mammadov A."/>
            <person name="Sharifova S."/>
            <person name="Ojaghi J."/>
            <person name="Eynullazada K."/>
            <person name="Bayramov B."/>
            <person name="Abdulazimova A."/>
            <person name="Shahmuradov I."/>
        </authorList>
    </citation>
    <scope>NUCLEOTIDE SEQUENCE [LARGE SCALE GENOMIC DNA]</scope>
    <source>
        <strain evidence="5">cv. AG2017</strain>
        <tissue evidence="4">Leaf</tissue>
    </source>
</reference>
<keyword evidence="1" id="KW-0813">Transport</keyword>
<proteinExistence type="predicted"/>
<dbReference type="GO" id="GO:0015250">
    <property type="term" value="F:water channel activity"/>
    <property type="evidence" value="ECO:0007669"/>
    <property type="project" value="InterPro"/>
</dbReference>
<organism evidence="4 5">
    <name type="scientific">Punica granatum</name>
    <name type="common">Pomegranate</name>
    <dbReference type="NCBI Taxonomy" id="22663"/>
    <lineage>
        <taxon>Eukaryota</taxon>
        <taxon>Viridiplantae</taxon>
        <taxon>Streptophyta</taxon>
        <taxon>Embryophyta</taxon>
        <taxon>Tracheophyta</taxon>
        <taxon>Spermatophyta</taxon>
        <taxon>Magnoliopsida</taxon>
        <taxon>eudicotyledons</taxon>
        <taxon>Gunneridae</taxon>
        <taxon>Pentapetalae</taxon>
        <taxon>rosids</taxon>
        <taxon>malvids</taxon>
        <taxon>Myrtales</taxon>
        <taxon>Lythraceae</taxon>
        <taxon>Punica</taxon>
    </lineage>
</organism>
<dbReference type="EMBL" id="PGOL01000095">
    <property type="protein sequence ID" value="PKI77311.1"/>
    <property type="molecule type" value="Genomic_DNA"/>
</dbReference>
<accession>A0A2I0L9F6</accession>
<evidence type="ECO:0000313" key="4">
    <source>
        <dbReference type="EMBL" id="PKI77311.1"/>
    </source>
</evidence>
<keyword evidence="3" id="KW-1133">Transmembrane helix</keyword>
<gene>
    <name evidence="4" type="ORF">CRG98_002256</name>
</gene>
<dbReference type="Proteomes" id="UP000233551">
    <property type="component" value="Unassembled WGS sequence"/>
</dbReference>
<name>A0A2I0L9F6_PUNGR</name>
<comment type="caution">
    <text evidence="4">The sequence shown here is derived from an EMBL/GenBank/DDBJ whole genome shotgun (WGS) entry which is preliminary data.</text>
</comment>
<sequence>MTQIFIIFLNISYILPLFLLDFLSLLQVPVSSRPTALEIHPFRSDGPANPPLCPWFSVVSQGGTMGAIKLAVADGAMTFEWVFCASTLRTTTTVIASLLQFNQDVLPWASLAITTTLVFILVTVFEVIGRALSGASFNPAATASVYGDLWGPLDGNSWGRTEGRGRRNSRGAGGRR</sequence>
<keyword evidence="5" id="KW-1185">Reference proteome</keyword>
<dbReference type="AlphaFoldDB" id="A0A2I0L9F6"/>
<feature type="transmembrane region" description="Helical" evidence="3">
    <location>
        <begin position="108"/>
        <end position="128"/>
    </location>
</feature>
<keyword evidence="2" id="KW-0677">Repeat</keyword>
<dbReference type="STRING" id="22663.A0A2I0L9F6"/>
<keyword evidence="3" id="KW-0472">Membrane</keyword>
<evidence type="ECO:0000256" key="2">
    <source>
        <dbReference type="ARBA" id="ARBA00022737"/>
    </source>
</evidence>
<evidence type="ECO:0000313" key="5">
    <source>
        <dbReference type="Proteomes" id="UP000233551"/>
    </source>
</evidence>
<evidence type="ECO:0000256" key="3">
    <source>
        <dbReference type="SAM" id="Phobius"/>
    </source>
</evidence>
<dbReference type="InterPro" id="IPR044222">
    <property type="entry name" value="SIP1-1/2-like"/>
</dbReference>
<dbReference type="PANTHER" id="PTHR46739:SF3">
    <property type="entry name" value="AQUAPORIN SIP1-1"/>
    <property type="match status" value="1"/>
</dbReference>
<dbReference type="PANTHER" id="PTHR46739">
    <property type="entry name" value="AQUAPORIN SIP1-1"/>
    <property type="match status" value="1"/>
</dbReference>
<protein>
    <submittedName>
        <fullName evidence="4">Uncharacterized protein</fullName>
    </submittedName>
</protein>
<feature type="transmembrane region" description="Helical" evidence="3">
    <location>
        <begin position="7"/>
        <end position="28"/>
    </location>
</feature>